<name>A0A2X2Y249_CLOPF</name>
<dbReference type="Proteomes" id="UP000249986">
    <property type="component" value="Unassembled WGS sequence"/>
</dbReference>
<dbReference type="SFLD" id="SFLDG01386">
    <property type="entry name" value="main_SPASM_domain-containing"/>
    <property type="match status" value="1"/>
</dbReference>
<dbReference type="CDD" id="cd01335">
    <property type="entry name" value="Radical_SAM"/>
    <property type="match status" value="1"/>
</dbReference>
<dbReference type="GO" id="GO:0016491">
    <property type="term" value="F:oxidoreductase activity"/>
    <property type="evidence" value="ECO:0007669"/>
    <property type="project" value="UniProtKB-KW"/>
</dbReference>
<dbReference type="EC" id="1.8.98.-" evidence="6"/>
<dbReference type="EMBL" id="UAWG01000012">
    <property type="protein sequence ID" value="SQB60028.1"/>
    <property type="molecule type" value="Genomic_DNA"/>
</dbReference>
<evidence type="ECO:0000259" key="5">
    <source>
        <dbReference type="PROSITE" id="PS51918"/>
    </source>
</evidence>
<protein>
    <submittedName>
        <fullName evidence="6">Radical SAM additional 4Fe4S-binding domain protein</fullName>
        <ecNumber evidence="6">1.8.98.-</ecNumber>
    </submittedName>
</protein>
<dbReference type="PANTHER" id="PTHR11228:SF7">
    <property type="entry name" value="PQQA PEPTIDE CYCLASE"/>
    <property type="match status" value="1"/>
</dbReference>
<dbReference type="InterPro" id="IPR050377">
    <property type="entry name" value="Radical_SAM_PqqE_MftC-like"/>
</dbReference>
<evidence type="ECO:0000313" key="6">
    <source>
        <dbReference type="EMBL" id="SQB60028.1"/>
    </source>
</evidence>
<dbReference type="GO" id="GO:0051536">
    <property type="term" value="F:iron-sulfur cluster binding"/>
    <property type="evidence" value="ECO:0007669"/>
    <property type="project" value="UniProtKB-KW"/>
</dbReference>
<dbReference type="InterPro" id="IPR023885">
    <property type="entry name" value="4Fe4S-binding_SPASM_dom"/>
</dbReference>
<dbReference type="InterPro" id="IPR013785">
    <property type="entry name" value="Aldolase_TIM"/>
</dbReference>
<dbReference type="SUPFAM" id="SSF102114">
    <property type="entry name" value="Radical SAM enzymes"/>
    <property type="match status" value="1"/>
</dbReference>
<evidence type="ECO:0000256" key="1">
    <source>
        <dbReference type="ARBA" id="ARBA00022691"/>
    </source>
</evidence>
<accession>A0A2X2Y249</accession>
<proteinExistence type="predicted"/>
<gene>
    <name evidence="6" type="ORF">NCTC10719_01581</name>
</gene>
<dbReference type="Pfam" id="PF04055">
    <property type="entry name" value="Radical_SAM"/>
    <property type="match status" value="1"/>
</dbReference>
<dbReference type="Gene3D" id="3.20.20.70">
    <property type="entry name" value="Aldolase class I"/>
    <property type="match status" value="1"/>
</dbReference>
<dbReference type="InterPro" id="IPR007197">
    <property type="entry name" value="rSAM"/>
</dbReference>
<dbReference type="PROSITE" id="PS51918">
    <property type="entry name" value="RADICAL_SAM"/>
    <property type="match status" value="1"/>
</dbReference>
<dbReference type="GO" id="GO:0046872">
    <property type="term" value="F:metal ion binding"/>
    <property type="evidence" value="ECO:0007669"/>
    <property type="project" value="UniProtKB-KW"/>
</dbReference>
<feature type="domain" description="Radical SAM core" evidence="5">
    <location>
        <begin position="52"/>
        <end position="262"/>
    </location>
</feature>
<evidence type="ECO:0000256" key="3">
    <source>
        <dbReference type="ARBA" id="ARBA00023004"/>
    </source>
</evidence>
<evidence type="ECO:0000313" key="7">
    <source>
        <dbReference type="Proteomes" id="UP000249986"/>
    </source>
</evidence>
<dbReference type="SMART" id="SM00729">
    <property type="entry name" value="Elp3"/>
    <property type="match status" value="1"/>
</dbReference>
<evidence type="ECO:0000256" key="2">
    <source>
        <dbReference type="ARBA" id="ARBA00022723"/>
    </source>
</evidence>
<dbReference type="NCBIfam" id="TIGR04085">
    <property type="entry name" value="rSAM_more_4Fe4S"/>
    <property type="match status" value="1"/>
</dbReference>
<sequence length="383" mass="45129">MLKVKQNDGEIFFDEFDRTHYKIMNSGEYINKSNIGIKFENINEYMKYITNINYLSNVYYNITKRCNMKCTYCYSNNENSSVSLDENNIIIDKLEKLRTRKVTLIGGEPFCHTNFYEILERIKSMKNIEEICIVTNGTLIDKERLEPFKDFRISLQISLDGANEEINSLTRGKGNFEKVMRTLEYLKNEDIVFKVMQVITRENIIHAKNFYKYFKDKEIETGFFMVKQVNEDIKPTLNQLKDLLDFIYINEEEDVHRVFDIVKFADNMMFNNEGFPITHCGAGINTISINPNGDVFPCVKRSEKKDLITNLLLDDCIETIEKNRLKIFKKDLVKEKEYCKECKIKYFCGGGCRAEEINGIPCEYNCQYFNFAFEYFGGKIYEK</sequence>
<keyword evidence="1" id="KW-0949">S-adenosyl-L-methionine</keyword>
<evidence type="ECO:0000256" key="4">
    <source>
        <dbReference type="ARBA" id="ARBA00023014"/>
    </source>
</evidence>
<dbReference type="InterPro" id="IPR006638">
    <property type="entry name" value="Elp3/MiaA/NifB-like_rSAM"/>
</dbReference>
<reference evidence="6 7" key="1">
    <citation type="submission" date="2018-06" db="EMBL/GenBank/DDBJ databases">
        <authorList>
            <consortium name="Pathogen Informatics"/>
            <person name="Doyle S."/>
        </authorList>
    </citation>
    <scope>NUCLEOTIDE SEQUENCE [LARGE SCALE GENOMIC DNA]</scope>
    <source>
        <strain evidence="6 7">NCTC10719</strain>
    </source>
</reference>
<dbReference type="RefSeq" id="WP_162789660.1">
    <property type="nucleotide sequence ID" value="NZ_CP028149.1"/>
</dbReference>
<dbReference type="PANTHER" id="PTHR11228">
    <property type="entry name" value="RADICAL SAM DOMAIN PROTEIN"/>
    <property type="match status" value="1"/>
</dbReference>
<dbReference type="SFLD" id="SFLDG01067">
    <property type="entry name" value="SPASM/twitch_domain_containing"/>
    <property type="match status" value="1"/>
</dbReference>
<keyword evidence="2" id="KW-0479">Metal-binding</keyword>
<dbReference type="AlphaFoldDB" id="A0A2X2Y249"/>
<keyword evidence="3" id="KW-0408">Iron</keyword>
<dbReference type="SFLD" id="SFLDS00029">
    <property type="entry name" value="Radical_SAM"/>
    <property type="match status" value="1"/>
</dbReference>
<keyword evidence="4" id="KW-0411">Iron-sulfur</keyword>
<keyword evidence="6" id="KW-0560">Oxidoreductase</keyword>
<organism evidence="6 7">
    <name type="scientific">Clostridium perfringens</name>
    <dbReference type="NCBI Taxonomy" id="1502"/>
    <lineage>
        <taxon>Bacteria</taxon>
        <taxon>Bacillati</taxon>
        <taxon>Bacillota</taxon>
        <taxon>Clostridia</taxon>
        <taxon>Eubacteriales</taxon>
        <taxon>Clostridiaceae</taxon>
        <taxon>Clostridium</taxon>
    </lineage>
</organism>
<dbReference type="InterPro" id="IPR058240">
    <property type="entry name" value="rSAM_sf"/>
</dbReference>